<dbReference type="PANTHER" id="PTHR43283:SF17">
    <property type="entry name" value="(LOVD), PUTATIVE (AFU_ORTHOLOGUE AFUA_5G00920)-RELATED"/>
    <property type="match status" value="1"/>
</dbReference>
<organism evidence="4 5">
    <name type="scientific">Pterulicium gracile</name>
    <dbReference type="NCBI Taxonomy" id="1884261"/>
    <lineage>
        <taxon>Eukaryota</taxon>
        <taxon>Fungi</taxon>
        <taxon>Dikarya</taxon>
        <taxon>Basidiomycota</taxon>
        <taxon>Agaricomycotina</taxon>
        <taxon>Agaricomycetes</taxon>
        <taxon>Agaricomycetidae</taxon>
        <taxon>Agaricales</taxon>
        <taxon>Pleurotineae</taxon>
        <taxon>Pterulaceae</taxon>
        <taxon>Pterulicium</taxon>
    </lineage>
</organism>
<name>A0A5C3QTN4_9AGAR</name>
<sequence>MCNITKILKRYVATDIDTTNKLLGAAAIVVNKTGILYSGAAGKIDFPSDAPRFSLDTFGWIASMSKLITAVAVLQFVDQGILGLGEDLRPIVPELDGLEIIRGWHDDGLTPKVEKNVLPVTLRQLLSHTSGMTYDLLPGYPDLARYNEYINRTDNTFSFTKSGFLSVLTSAPGEAWSYGPGVDWVGQLIERISGKTLDVYLRERIFVPLGMETTVFFPEVPPSARAHETVLPLRMEDGLLGPMNAPMPAVQEFKSGGAGLSSTASDYARFLRALLAGELLGERMMELLFTSCVDDGESIRERLSSWAPGFCKQFDEGTPMGQALGGVVTLRDIRGKRRARSMAWGGASNSQWWIDRKTGVACVLFVNQWPWGDEVVGRLWDELERAVYKDISLGGNGGSRFGRAKL</sequence>
<dbReference type="InterPro" id="IPR012338">
    <property type="entry name" value="Beta-lactam/transpept-like"/>
</dbReference>
<keyword evidence="2" id="KW-0378">Hydrolase</keyword>
<evidence type="ECO:0000256" key="2">
    <source>
        <dbReference type="ARBA" id="ARBA00022801"/>
    </source>
</evidence>
<dbReference type="Gene3D" id="3.40.710.10">
    <property type="entry name" value="DD-peptidase/beta-lactamase superfamily"/>
    <property type="match status" value="1"/>
</dbReference>
<evidence type="ECO:0000259" key="3">
    <source>
        <dbReference type="Pfam" id="PF00144"/>
    </source>
</evidence>
<evidence type="ECO:0000313" key="5">
    <source>
        <dbReference type="Proteomes" id="UP000305067"/>
    </source>
</evidence>
<accession>A0A5C3QTN4</accession>
<dbReference type="EMBL" id="ML178818">
    <property type="protein sequence ID" value="TFL04748.1"/>
    <property type="molecule type" value="Genomic_DNA"/>
</dbReference>
<proteinExistence type="inferred from homology"/>
<dbReference type="OrthoDB" id="428260at2759"/>
<dbReference type="STRING" id="1884261.A0A5C3QTN4"/>
<dbReference type="InterPro" id="IPR050789">
    <property type="entry name" value="Diverse_Enzym_Activities"/>
</dbReference>
<protein>
    <submittedName>
        <fullName evidence="4">Beta-lactamase</fullName>
    </submittedName>
</protein>
<evidence type="ECO:0000313" key="4">
    <source>
        <dbReference type="EMBL" id="TFL04748.1"/>
    </source>
</evidence>
<reference evidence="4 5" key="1">
    <citation type="journal article" date="2019" name="Nat. Ecol. Evol.">
        <title>Megaphylogeny resolves global patterns of mushroom evolution.</title>
        <authorList>
            <person name="Varga T."/>
            <person name="Krizsan K."/>
            <person name="Foldi C."/>
            <person name="Dima B."/>
            <person name="Sanchez-Garcia M."/>
            <person name="Sanchez-Ramirez S."/>
            <person name="Szollosi G.J."/>
            <person name="Szarkandi J.G."/>
            <person name="Papp V."/>
            <person name="Albert L."/>
            <person name="Andreopoulos W."/>
            <person name="Angelini C."/>
            <person name="Antonin V."/>
            <person name="Barry K.W."/>
            <person name="Bougher N.L."/>
            <person name="Buchanan P."/>
            <person name="Buyck B."/>
            <person name="Bense V."/>
            <person name="Catcheside P."/>
            <person name="Chovatia M."/>
            <person name="Cooper J."/>
            <person name="Damon W."/>
            <person name="Desjardin D."/>
            <person name="Finy P."/>
            <person name="Geml J."/>
            <person name="Haridas S."/>
            <person name="Hughes K."/>
            <person name="Justo A."/>
            <person name="Karasinski D."/>
            <person name="Kautmanova I."/>
            <person name="Kiss B."/>
            <person name="Kocsube S."/>
            <person name="Kotiranta H."/>
            <person name="LaButti K.M."/>
            <person name="Lechner B.E."/>
            <person name="Liimatainen K."/>
            <person name="Lipzen A."/>
            <person name="Lukacs Z."/>
            <person name="Mihaltcheva S."/>
            <person name="Morgado L.N."/>
            <person name="Niskanen T."/>
            <person name="Noordeloos M.E."/>
            <person name="Ohm R.A."/>
            <person name="Ortiz-Santana B."/>
            <person name="Ovrebo C."/>
            <person name="Racz N."/>
            <person name="Riley R."/>
            <person name="Savchenko A."/>
            <person name="Shiryaev A."/>
            <person name="Soop K."/>
            <person name="Spirin V."/>
            <person name="Szebenyi C."/>
            <person name="Tomsovsky M."/>
            <person name="Tulloss R.E."/>
            <person name="Uehling J."/>
            <person name="Grigoriev I.V."/>
            <person name="Vagvolgyi C."/>
            <person name="Papp T."/>
            <person name="Martin F.M."/>
            <person name="Miettinen O."/>
            <person name="Hibbett D.S."/>
            <person name="Nagy L.G."/>
        </authorList>
    </citation>
    <scope>NUCLEOTIDE SEQUENCE [LARGE SCALE GENOMIC DNA]</scope>
    <source>
        <strain evidence="4 5">CBS 309.79</strain>
    </source>
</reference>
<comment type="similarity">
    <text evidence="1">Belongs to the class-A beta-lactamase family.</text>
</comment>
<feature type="domain" description="Beta-lactamase-related" evidence="3">
    <location>
        <begin position="19"/>
        <end position="376"/>
    </location>
</feature>
<dbReference type="PANTHER" id="PTHR43283">
    <property type="entry name" value="BETA-LACTAMASE-RELATED"/>
    <property type="match status" value="1"/>
</dbReference>
<dbReference type="InterPro" id="IPR001466">
    <property type="entry name" value="Beta-lactam-related"/>
</dbReference>
<dbReference type="Proteomes" id="UP000305067">
    <property type="component" value="Unassembled WGS sequence"/>
</dbReference>
<dbReference type="SUPFAM" id="SSF56601">
    <property type="entry name" value="beta-lactamase/transpeptidase-like"/>
    <property type="match status" value="1"/>
</dbReference>
<dbReference type="AlphaFoldDB" id="A0A5C3QTN4"/>
<evidence type="ECO:0000256" key="1">
    <source>
        <dbReference type="ARBA" id="ARBA00009009"/>
    </source>
</evidence>
<dbReference type="Pfam" id="PF00144">
    <property type="entry name" value="Beta-lactamase"/>
    <property type="match status" value="1"/>
</dbReference>
<keyword evidence="5" id="KW-1185">Reference proteome</keyword>
<gene>
    <name evidence="4" type="ORF">BDV98DRAFT_590520</name>
</gene>
<dbReference type="GO" id="GO:0016787">
    <property type="term" value="F:hydrolase activity"/>
    <property type="evidence" value="ECO:0007669"/>
    <property type="project" value="UniProtKB-KW"/>
</dbReference>